<organism evidence="10">
    <name type="scientific">bioreactor metagenome</name>
    <dbReference type="NCBI Taxonomy" id="1076179"/>
    <lineage>
        <taxon>unclassified sequences</taxon>
        <taxon>metagenomes</taxon>
        <taxon>ecological metagenomes</taxon>
    </lineage>
</organism>
<keyword evidence="5" id="KW-0547">Nucleotide-binding</keyword>
<reference evidence="10" key="1">
    <citation type="submission" date="2019-08" db="EMBL/GenBank/DDBJ databases">
        <authorList>
            <person name="Kucharzyk K."/>
            <person name="Murdoch R.W."/>
            <person name="Higgins S."/>
            <person name="Loffler F."/>
        </authorList>
    </citation>
    <scope>NUCLEOTIDE SEQUENCE</scope>
</reference>
<dbReference type="SUPFAM" id="SSF52540">
    <property type="entry name" value="P-loop containing nucleoside triphosphate hydrolases"/>
    <property type="match status" value="2"/>
</dbReference>
<accession>A0A644VPE8</accession>
<dbReference type="PANTHER" id="PTHR43790">
    <property type="entry name" value="CARBOHYDRATE TRANSPORT ATP-BINDING PROTEIN MG119-RELATED"/>
    <property type="match status" value="1"/>
</dbReference>
<dbReference type="PANTHER" id="PTHR43790:SF3">
    <property type="entry name" value="D-ALLOSE IMPORT ATP-BINDING PROTEIN ALSA-RELATED"/>
    <property type="match status" value="1"/>
</dbReference>
<evidence type="ECO:0000256" key="6">
    <source>
        <dbReference type="ARBA" id="ARBA00022840"/>
    </source>
</evidence>
<dbReference type="EMBL" id="VSSQ01000382">
    <property type="protein sequence ID" value="MPL93137.1"/>
    <property type="molecule type" value="Genomic_DNA"/>
</dbReference>
<comment type="caution">
    <text evidence="10">The sequence shown here is derived from an EMBL/GenBank/DDBJ whole genome shotgun (WGS) entry which is preliminary data.</text>
</comment>
<evidence type="ECO:0000256" key="2">
    <source>
        <dbReference type="ARBA" id="ARBA00022475"/>
    </source>
</evidence>
<proteinExistence type="predicted"/>
<dbReference type="InterPro" id="IPR050107">
    <property type="entry name" value="ABC_carbohydrate_import_ATPase"/>
</dbReference>
<feature type="domain" description="ABC transporter" evidence="9">
    <location>
        <begin position="4"/>
        <end position="488"/>
    </location>
</feature>
<keyword evidence="10" id="KW-0378">Hydrolase</keyword>
<dbReference type="InterPro" id="IPR003439">
    <property type="entry name" value="ABC_transporter-like_ATP-bd"/>
</dbReference>
<gene>
    <name evidence="10" type="primary">rbsA_10</name>
    <name evidence="10" type="ORF">SDC9_39263</name>
</gene>
<evidence type="ECO:0000259" key="9">
    <source>
        <dbReference type="PROSITE" id="PS50893"/>
    </source>
</evidence>
<evidence type="ECO:0000256" key="4">
    <source>
        <dbReference type="ARBA" id="ARBA00022737"/>
    </source>
</evidence>
<dbReference type="PROSITE" id="PS00211">
    <property type="entry name" value="ABC_TRANSPORTER_1"/>
    <property type="match status" value="1"/>
</dbReference>
<keyword evidence="7" id="KW-1278">Translocase</keyword>
<sequence>MKVLEANNITKTFPGVVALDCVDITFNAGEIHCIIGENGAGKSTLIRCLTGVYAPEEGSITINGGDALKDRKLFNKVAYVPQEIDLFGYMTVAENLLLPYERSGIKGRISQKVLEEKARPLLERFQINVDPGVLVKDIPVSAQQLIQIVRAIAHTDYDILMLDEPTTSLTTEDTTVLFKVIRELKNENKAVVFISHKLEEIFEVGDVLTVFRNGKKIAYSDIKSVDIPWVILQMTGHSLDRNQVFHSGKVLDDIILEVKNLSGGMFTDVSFNLKRGEILGFTGLVGAGRSEIMQAILGYVPAYSGQVFIDGKELKLGNSSRATKAGYVYLPEERKRQGILPVLSIRENISISVLDSLLSGIGISKKKECELTQDVINTYGIKTTDMEKEIRYLSGGNQQKVIIGRAMVSTPKVMVFDEPTKGIDVGTKPEIYRMMKKLAEEQSMGIILISSEMEEIIKCSNRIIAMYQGSKIAEFPNGTPKEELMSAIIGVS</sequence>
<dbReference type="Gene3D" id="3.40.50.300">
    <property type="entry name" value="P-loop containing nucleotide triphosphate hydrolases"/>
    <property type="match status" value="2"/>
</dbReference>
<dbReference type="CDD" id="cd03216">
    <property type="entry name" value="ABC_Carb_Monos_I"/>
    <property type="match status" value="1"/>
</dbReference>
<evidence type="ECO:0000256" key="5">
    <source>
        <dbReference type="ARBA" id="ARBA00022741"/>
    </source>
</evidence>
<dbReference type="SMART" id="SM00382">
    <property type="entry name" value="AAA"/>
    <property type="match status" value="2"/>
</dbReference>
<keyword evidence="4" id="KW-0677">Repeat</keyword>
<dbReference type="AlphaFoldDB" id="A0A644VPE8"/>
<dbReference type="PROSITE" id="PS50893">
    <property type="entry name" value="ABC_TRANSPORTER_2"/>
    <property type="match status" value="1"/>
</dbReference>
<evidence type="ECO:0000256" key="1">
    <source>
        <dbReference type="ARBA" id="ARBA00022448"/>
    </source>
</evidence>
<dbReference type="InterPro" id="IPR027417">
    <property type="entry name" value="P-loop_NTPase"/>
</dbReference>
<dbReference type="InterPro" id="IPR017871">
    <property type="entry name" value="ABC_transporter-like_CS"/>
</dbReference>
<keyword evidence="2" id="KW-1003">Cell membrane</keyword>
<evidence type="ECO:0000256" key="8">
    <source>
        <dbReference type="ARBA" id="ARBA00023136"/>
    </source>
</evidence>
<dbReference type="GO" id="GO:0016887">
    <property type="term" value="F:ATP hydrolysis activity"/>
    <property type="evidence" value="ECO:0007669"/>
    <property type="project" value="InterPro"/>
</dbReference>
<dbReference type="InterPro" id="IPR003593">
    <property type="entry name" value="AAA+_ATPase"/>
</dbReference>
<evidence type="ECO:0000313" key="10">
    <source>
        <dbReference type="EMBL" id="MPL93137.1"/>
    </source>
</evidence>
<dbReference type="EC" id="3.6.3.17" evidence="10"/>
<keyword evidence="1" id="KW-0813">Transport</keyword>
<keyword evidence="3" id="KW-0762">Sugar transport</keyword>
<evidence type="ECO:0000256" key="7">
    <source>
        <dbReference type="ARBA" id="ARBA00022967"/>
    </source>
</evidence>
<dbReference type="Pfam" id="PF00005">
    <property type="entry name" value="ABC_tran"/>
    <property type="match status" value="2"/>
</dbReference>
<dbReference type="GO" id="GO:0005524">
    <property type="term" value="F:ATP binding"/>
    <property type="evidence" value="ECO:0007669"/>
    <property type="project" value="UniProtKB-KW"/>
</dbReference>
<keyword evidence="8" id="KW-0472">Membrane</keyword>
<keyword evidence="6 10" id="KW-0067">ATP-binding</keyword>
<protein>
    <submittedName>
        <fullName evidence="10">Ribose import ATP-binding protein RbsA</fullName>
        <ecNumber evidence="10">3.6.3.17</ecNumber>
    </submittedName>
</protein>
<name>A0A644VPE8_9ZZZZ</name>
<evidence type="ECO:0000256" key="3">
    <source>
        <dbReference type="ARBA" id="ARBA00022597"/>
    </source>
</evidence>
<dbReference type="CDD" id="cd03215">
    <property type="entry name" value="ABC_Carb_Monos_II"/>
    <property type="match status" value="1"/>
</dbReference>